<gene>
    <name evidence="3" type="ORF">B296_00044464</name>
</gene>
<dbReference type="Proteomes" id="UP000287651">
    <property type="component" value="Unassembled WGS sequence"/>
</dbReference>
<evidence type="ECO:0000259" key="2">
    <source>
        <dbReference type="Pfam" id="PF03732"/>
    </source>
</evidence>
<name>A0A426XIL9_ENSVE</name>
<protein>
    <recommendedName>
        <fullName evidence="2">Retrotransposon gag domain-containing protein</fullName>
    </recommendedName>
</protein>
<feature type="domain" description="Retrotransposon gag" evidence="2">
    <location>
        <begin position="242"/>
        <end position="332"/>
    </location>
</feature>
<accession>A0A426XIL9</accession>
<proteinExistence type="predicted"/>
<dbReference type="InterPro" id="IPR005162">
    <property type="entry name" value="Retrotrans_gag_dom"/>
</dbReference>
<dbReference type="Pfam" id="PF03732">
    <property type="entry name" value="Retrotrans_gag"/>
    <property type="match status" value="1"/>
</dbReference>
<sequence length="341" mass="37519">MRSTARNRTTLNKRKKSPQQGRLQIVSGGMMTDPGFPPPASNPAPFVVTAEAFLGLTNQVQVLAGMVQTIIPYLPQLIHSVTPQSAPPTTFLQVESPVALNREIQLETEVLQRRTTEVHAGSPIAAPIRSQSRSCDPVQTSPELDILLFDFADSLREQVCQVHQRLDEVQKEVLKSKGEVRESSKGGSPFTPGIQDKPLPANFRLPTVELYDGSYDPTEHVATFRAQMALYDTSDALMCPAFPTTLRGPVRTWYCRLKPASISSFDLLAKEFELNFLTSACLKPTAASLLGLAKGNDNALSQFVGRFASQIRGVPDVHPSLVIQAFLMGLNPSRFFWTLIE</sequence>
<organism evidence="3 4">
    <name type="scientific">Ensete ventricosum</name>
    <name type="common">Abyssinian banana</name>
    <name type="synonym">Musa ensete</name>
    <dbReference type="NCBI Taxonomy" id="4639"/>
    <lineage>
        <taxon>Eukaryota</taxon>
        <taxon>Viridiplantae</taxon>
        <taxon>Streptophyta</taxon>
        <taxon>Embryophyta</taxon>
        <taxon>Tracheophyta</taxon>
        <taxon>Spermatophyta</taxon>
        <taxon>Magnoliopsida</taxon>
        <taxon>Liliopsida</taxon>
        <taxon>Zingiberales</taxon>
        <taxon>Musaceae</taxon>
        <taxon>Ensete</taxon>
    </lineage>
</organism>
<feature type="region of interest" description="Disordered" evidence="1">
    <location>
        <begin position="1"/>
        <end position="38"/>
    </location>
</feature>
<dbReference type="EMBL" id="AMZH03020283">
    <property type="protein sequence ID" value="RRT39327.1"/>
    <property type="molecule type" value="Genomic_DNA"/>
</dbReference>
<feature type="region of interest" description="Disordered" evidence="1">
    <location>
        <begin position="176"/>
        <end position="198"/>
    </location>
</feature>
<evidence type="ECO:0000313" key="4">
    <source>
        <dbReference type="Proteomes" id="UP000287651"/>
    </source>
</evidence>
<dbReference type="PANTHER" id="PTHR33223:SF10">
    <property type="entry name" value="AMINOTRANSFERASE-LIKE PLANT MOBILE DOMAIN-CONTAINING PROTEIN"/>
    <property type="match status" value="1"/>
</dbReference>
<dbReference type="AlphaFoldDB" id="A0A426XIL9"/>
<evidence type="ECO:0000313" key="3">
    <source>
        <dbReference type="EMBL" id="RRT39327.1"/>
    </source>
</evidence>
<comment type="caution">
    <text evidence="3">The sequence shown here is derived from an EMBL/GenBank/DDBJ whole genome shotgun (WGS) entry which is preliminary data.</text>
</comment>
<feature type="compositionally biased region" description="Polar residues" evidence="1">
    <location>
        <begin position="1"/>
        <end position="10"/>
    </location>
</feature>
<dbReference type="PANTHER" id="PTHR33223">
    <property type="entry name" value="CCHC-TYPE DOMAIN-CONTAINING PROTEIN"/>
    <property type="match status" value="1"/>
</dbReference>
<reference evidence="3 4" key="1">
    <citation type="journal article" date="2014" name="Agronomy (Basel)">
        <title>A Draft Genome Sequence for Ensete ventricosum, the Drought-Tolerant Tree Against Hunger.</title>
        <authorList>
            <person name="Harrison J."/>
            <person name="Moore K.A."/>
            <person name="Paszkiewicz K."/>
            <person name="Jones T."/>
            <person name="Grant M."/>
            <person name="Ambacheew D."/>
            <person name="Muzemil S."/>
            <person name="Studholme D.J."/>
        </authorList>
    </citation>
    <scope>NUCLEOTIDE SEQUENCE [LARGE SCALE GENOMIC DNA]</scope>
</reference>
<evidence type="ECO:0000256" key="1">
    <source>
        <dbReference type="SAM" id="MobiDB-lite"/>
    </source>
</evidence>